<evidence type="ECO:0000313" key="2">
    <source>
        <dbReference type="EMBL" id="TNY33470.1"/>
    </source>
</evidence>
<dbReference type="AlphaFoldDB" id="A0A5C5GG30"/>
<name>A0A5C5GG30_9RHOB</name>
<accession>A0A5C5GG30</accession>
<gene>
    <name evidence="2" type="ORF">FHY64_09410</name>
</gene>
<dbReference type="InterPro" id="IPR054597">
    <property type="entry name" value="FeeM_cat"/>
</dbReference>
<dbReference type="RefSeq" id="WP_140194157.1">
    <property type="nucleotide sequence ID" value="NZ_CP065915.1"/>
</dbReference>
<reference evidence="2 3" key="1">
    <citation type="submission" date="2019-06" db="EMBL/GenBank/DDBJ databases">
        <title>Genome of new Rhodobacteraceae sp. SM1903.</title>
        <authorList>
            <person name="Ren X."/>
        </authorList>
    </citation>
    <scope>NUCLEOTIDE SEQUENCE [LARGE SCALE GENOMIC DNA]</scope>
    <source>
        <strain evidence="2 3">SM1903</strain>
    </source>
</reference>
<dbReference type="EMBL" id="VFFF01000001">
    <property type="protein sequence ID" value="TNY33470.1"/>
    <property type="molecule type" value="Genomic_DNA"/>
</dbReference>
<dbReference type="SUPFAM" id="SSF55729">
    <property type="entry name" value="Acyl-CoA N-acyltransferases (Nat)"/>
    <property type="match status" value="1"/>
</dbReference>
<proteinExistence type="predicted"/>
<sequence length="189" mass="21422">MLAKVFEVTQVRSEDELREVGEFRYRCYLAEGAIAPREDEEFVDEFDRIENAHIHAIRSAGRIVGTIRLHILDRYNHSSATMSAFSDVLMPKIMAGQTLIDGARFAVDPNLGSMRLPVARQALRLCMNYERTYPVQYGVAAVPQSRVPLYNRLYGFEQLSAPRPYAHLNKELTLIGVELQAHQLQALAS</sequence>
<dbReference type="InterPro" id="IPR016181">
    <property type="entry name" value="Acyl_CoA_acyltransferase"/>
</dbReference>
<organism evidence="2 3">
    <name type="scientific">Pelagovum pacificum</name>
    <dbReference type="NCBI Taxonomy" id="2588711"/>
    <lineage>
        <taxon>Bacteria</taxon>
        <taxon>Pseudomonadati</taxon>
        <taxon>Pseudomonadota</taxon>
        <taxon>Alphaproteobacteria</taxon>
        <taxon>Rhodobacterales</taxon>
        <taxon>Paracoccaceae</taxon>
        <taxon>Pelagovum</taxon>
    </lineage>
</organism>
<comment type="caution">
    <text evidence="2">The sequence shown here is derived from an EMBL/GenBank/DDBJ whole genome shotgun (WGS) entry which is preliminary data.</text>
</comment>
<dbReference type="Gene3D" id="3.40.630.30">
    <property type="match status" value="1"/>
</dbReference>
<keyword evidence="3" id="KW-1185">Reference proteome</keyword>
<evidence type="ECO:0000313" key="3">
    <source>
        <dbReference type="Proteomes" id="UP000314011"/>
    </source>
</evidence>
<protein>
    <recommendedName>
        <fullName evidence="1">N-acyl amino acid synthase FeeM catalytic core domain-containing protein</fullName>
    </recommendedName>
</protein>
<evidence type="ECO:0000259" key="1">
    <source>
        <dbReference type="Pfam" id="PF21926"/>
    </source>
</evidence>
<dbReference type="Pfam" id="PF21926">
    <property type="entry name" value="FeeM"/>
    <property type="match status" value="1"/>
</dbReference>
<feature type="domain" description="N-acyl amino acid synthase FeeM catalytic core" evidence="1">
    <location>
        <begin position="20"/>
        <end position="177"/>
    </location>
</feature>
<dbReference type="OrthoDB" id="9812697at2"/>
<dbReference type="Proteomes" id="UP000314011">
    <property type="component" value="Unassembled WGS sequence"/>
</dbReference>